<accession>A0AA39WJI8</accession>
<protein>
    <submittedName>
        <fullName evidence="2">Uncharacterized protein</fullName>
    </submittedName>
</protein>
<dbReference type="EMBL" id="JAULSU010000005">
    <property type="protein sequence ID" value="KAK0616586.1"/>
    <property type="molecule type" value="Genomic_DNA"/>
</dbReference>
<proteinExistence type="predicted"/>
<evidence type="ECO:0000313" key="2">
    <source>
        <dbReference type="EMBL" id="KAK0616586.1"/>
    </source>
</evidence>
<dbReference type="AlphaFoldDB" id="A0AA39WJI8"/>
<sequence>MEVRTLLVCICSNRNCNHPHQRPRMAMRIAEGLAHYVIPEEMAMARQEALPPAAVNPTNERDDELPALGPVSPNTLAIHTSPSGAYDIRIPLHISPQLAEPSLAAVLTAQESGATAIKLEAESRSLEAKSRALRNIMVPVIGAVTIILICLLHRRSPA</sequence>
<keyword evidence="3" id="KW-1185">Reference proteome</keyword>
<evidence type="ECO:0000313" key="3">
    <source>
        <dbReference type="Proteomes" id="UP001175000"/>
    </source>
</evidence>
<dbReference type="Proteomes" id="UP001175000">
    <property type="component" value="Unassembled WGS sequence"/>
</dbReference>
<name>A0AA39WJI8_9PEZI</name>
<evidence type="ECO:0000256" key="1">
    <source>
        <dbReference type="SAM" id="Phobius"/>
    </source>
</evidence>
<keyword evidence="1" id="KW-0812">Transmembrane</keyword>
<gene>
    <name evidence="2" type="ORF">B0T14DRAFT_556069</name>
</gene>
<feature type="transmembrane region" description="Helical" evidence="1">
    <location>
        <begin position="132"/>
        <end position="152"/>
    </location>
</feature>
<keyword evidence="1" id="KW-1133">Transmembrane helix</keyword>
<keyword evidence="1" id="KW-0472">Membrane</keyword>
<reference evidence="2" key="1">
    <citation type="submission" date="2023-06" db="EMBL/GenBank/DDBJ databases">
        <title>Genome-scale phylogeny and comparative genomics of the fungal order Sordariales.</title>
        <authorList>
            <consortium name="Lawrence Berkeley National Laboratory"/>
            <person name="Hensen N."/>
            <person name="Bonometti L."/>
            <person name="Westerberg I."/>
            <person name="Brannstrom I.O."/>
            <person name="Guillou S."/>
            <person name="Cros-Aarteil S."/>
            <person name="Calhoun S."/>
            <person name="Haridas S."/>
            <person name="Kuo A."/>
            <person name="Mondo S."/>
            <person name="Pangilinan J."/>
            <person name="Riley R."/>
            <person name="Labutti K."/>
            <person name="Andreopoulos B."/>
            <person name="Lipzen A."/>
            <person name="Chen C."/>
            <person name="Yanf M."/>
            <person name="Daum C."/>
            <person name="Ng V."/>
            <person name="Clum A."/>
            <person name="Steindorff A."/>
            <person name="Ohm R."/>
            <person name="Martin F."/>
            <person name="Silar P."/>
            <person name="Natvig D."/>
            <person name="Lalanne C."/>
            <person name="Gautier V."/>
            <person name="Ament-Velasquez S.L."/>
            <person name="Kruys A."/>
            <person name="Hutchinson M.I."/>
            <person name="Powell A.J."/>
            <person name="Barry K."/>
            <person name="Miller A.N."/>
            <person name="Grigoriev I.V."/>
            <person name="Debuchy R."/>
            <person name="Gladieux P."/>
            <person name="Thoren M.H."/>
            <person name="Johannesson H."/>
        </authorList>
    </citation>
    <scope>NUCLEOTIDE SEQUENCE</scope>
    <source>
        <strain evidence="2">CBS 606.72</strain>
    </source>
</reference>
<organism evidence="2 3">
    <name type="scientific">Immersiella caudata</name>
    <dbReference type="NCBI Taxonomy" id="314043"/>
    <lineage>
        <taxon>Eukaryota</taxon>
        <taxon>Fungi</taxon>
        <taxon>Dikarya</taxon>
        <taxon>Ascomycota</taxon>
        <taxon>Pezizomycotina</taxon>
        <taxon>Sordariomycetes</taxon>
        <taxon>Sordariomycetidae</taxon>
        <taxon>Sordariales</taxon>
        <taxon>Lasiosphaeriaceae</taxon>
        <taxon>Immersiella</taxon>
    </lineage>
</organism>
<comment type="caution">
    <text evidence="2">The sequence shown here is derived from an EMBL/GenBank/DDBJ whole genome shotgun (WGS) entry which is preliminary data.</text>
</comment>